<dbReference type="PANTHER" id="PTHR16296:SF2">
    <property type="entry name" value="TRANSMEMBRANE PROTEIN 126A"/>
    <property type="match status" value="1"/>
</dbReference>
<gene>
    <name evidence="7" type="ORF">LSH36_555g04018</name>
</gene>
<evidence type="ECO:0000256" key="1">
    <source>
        <dbReference type="ARBA" id="ARBA00004225"/>
    </source>
</evidence>
<sequence>MDVDRDEVGMSRGIHRMTSVDRPPGAIPIGEDQVLKIQWDVIKEWEPAIHMWPFRMGPWMVGTAAGMTGLLSLNYVHRILRLREFAKFSVFAATVPIPAFLTIILNTTMVTESIMLQNTQCPVCLELRAAAIQLGTGFVQPVGLAVFSTIMVASSKKYYQLPPWHQPLAIVRELRKIMQPMHGLLTLLVTVNLFTAFNVARFQMEKMPLIMEKLRSTGMSKLHVHNLK</sequence>
<keyword evidence="3 6" id="KW-1133">Transmembrane helix</keyword>
<evidence type="ECO:0000256" key="2">
    <source>
        <dbReference type="ARBA" id="ARBA00022692"/>
    </source>
</evidence>
<dbReference type="Proteomes" id="UP001208570">
    <property type="component" value="Unassembled WGS sequence"/>
</dbReference>
<keyword evidence="2 6" id="KW-0812">Transmembrane</keyword>
<evidence type="ECO:0000313" key="7">
    <source>
        <dbReference type="EMBL" id="KAK2147413.1"/>
    </source>
</evidence>
<keyword evidence="8" id="KW-1185">Reference proteome</keyword>
<feature type="transmembrane region" description="Helical" evidence="6">
    <location>
        <begin position="56"/>
        <end position="76"/>
    </location>
</feature>
<comment type="subcellular location">
    <subcellularLocation>
        <location evidence="1">Mitochondrion membrane</location>
        <topology evidence="1">Multi-pass membrane protein</topology>
    </subcellularLocation>
</comment>
<dbReference type="GO" id="GO:0032981">
    <property type="term" value="P:mitochondrial respiratory chain complex I assembly"/>
    <property type="evidence" value="ECO:0007669"/>
    <property type="project" value="TreeGrafter"/>
</dbReference>
<feature type="transmembrane region" description="Helical" evidence="6">
    <location>
        <begin position="184"/>
        <end position="204"/>
    </location>
</feature>
<dbReference type="Pfam" id="PF07114">
    <property type="entry name" value="TMEM126"/>
    <property type="match status" value="1"/>
</dbReference>
<feature type="transmembrane region" description="Helical" evidence="6">
    <location>
        <begin position="130"/>
        <end position="153"/>
    </location>
</feature>
<evidence type="ECO:0000313" key="8">
    <source>
        <dbReference type="Proteomes" id="UP001208570"/>
    </source>
</evidence>
<dbReference type="GO" id="GO:0031966">
    <property type="term" value="C:mitochondrial membrane"/>
    <property type="evidence" value="ECO:0007669"/>
    <property type="project" value="UniProtKB-SubCell"/>
</dbReference>
<keyword evidence="5 6" id="KW-0472">Membrane</keyword>
<dbReference type="InterPro" id="IPR009801">
    <property type="entry name" value="TMEM126"/>
</dbReference>
<evidence type="ECO:0000256" key="6">
    <source>
        <dbReference type="SAM" id="Phobius"/>
    </source>
</evidence>
<dbReference type="EMBL" id="JAODUP010000555">
    <property type="protein sequence ID" value="KAK2147413.1"/>
    <property type="molecule type" value="Genomic_DNA"/>
</dbReference>
<keyword evidence="4" id="KW-0496">Mitochondrion</keyword>
<organism evidence="7 8">
    <name type="scientific">Paralvinella palmiformis</name>
    <dbReference type="NCBI Taxonomy" id="53620"/>
    <lineage>
        <taxon>Eukaryota</taxon>
        <taxon>Metazoa</taxon>
        <taxon>Spiralia</taxon>
        <taxon>Lophotrochozoa</taxon>
        <taxon>Annelida</taxon>
        <taxon>Polychaeta</taxon>
        <taxon>Sedentaria</taxon>
        <taxon>Canalipalpata</taxon>
        <taxon>Terebellida</taxon>
        <taxon>Terebelliformia</taxon>
        <taxon>Alvinellidae</taxon>
        <taxon>Paralvinella</taxon>
    </lineage>
</organism>
<evidence type="ECO:0000256" key="5">
    <source>
        <dbReference type="ARBA" id="ARBA00023136"/>
    </source>
</evidence>
<protein>
    <submittedName>
        <fullName evidence="7">Uncharacterized protein</fullName>
    </submittedName>
</protein>
<comment type="caution">
    <text evidence="7">The sequence shown here is derived from an EMBL/GenBank/DDBJ whole genome shotgun (WGS) entry which is preliminary data.</text>
</comment>
<evidence type="ECO:0000256" key="3">
    <source>
        <dbReference type="ARBA" id="ARBA00022989"/>
    </source>
</evidence>
<dbReference type="PANTHER" id="PTHR16296">
    <property type="entry name" value="UNCHARACTERIZED HYPOTHALAMUS PROTEIN HT007"/>
    <property type="match status" value="1"/>
</dbReference>
<feature type="transmembrane region" description="Helical" evidence="6">
    <location>
        <begin position="88"/>
        <end position="110"/>
    </location>
</feature>
<evidence type="ECO:0000256" key="4">
    <source>
        <dbReference type="ARBA" id="ARBA00023128"/>
    </source>
</evidence>
<accession>A0AAD9MX51</accession>
<proteinExistence type="predicted"/>
<reference evidence="7" key="1">
    <citation type="journal article" date="2023" name="Mol. Biol. Evol.">
        <title>Third-Generation Sequencing Reveals the Adaptive Role of the Epigenome in Three Deep-Sea Polychaetes.</title>
        <authorList>
            <person name="Perez M."/>
            <person name="Aroh O."/>
            <person name="Sun Y."/>
            <person name="Lan Y."/>
            <person name="Juniper S.K."/>
            <person name="Young C.R."/>
            <person name="Angers B."/>
            <person name="Qian P.Y."/>
        </authorList>
    </citation>
    <scope>NUCLEOTIDE SEQUENCE</scope>
    <source>
        <strain evidence="7">P08H-3</strain>
    </source>
</reference>
<name>A0AAD9MX51_9ANNE</name>
<dbReference type="AlphaFoldDB" id="A0AAD9MX51"/>